<dbReference type="Gramene" id="PRQ38482">
    <property type="protein sequence ID" value="PRQ38482"/>
    <property type="gene ID" value="RchiOBHm_Chr4g0414401"/>
</dbReference>
<organism evidence="3 4">
    <name type="scientific">Rosa chinensis</name>
    <name type="common">China rose</name>
    <dbReference type="NCBI Taxonomy" id="74649"/>
    <lineage>
        <taxon>Eukaryota</taxon>
        <taxon>Viridiplantae</taxon>
        <taxon>Streptophyta</taxon>
        <taxon>Embryophyta</taxon>
        <taxon>Tracheophyta</taxon>
        <taxon>Spermatophyta</taxon>
        <taxon>Magnoliopsida</taxon>
        <taxon>eudicotyledons</taxon>
        <taxon>Gunneridae</taxon>
        <taxon>Pentapetalae</taxon>
        <taxon>rosids</taxon>
        <taxon>fabids</taxon>
        <taxon>Rosales</taxon>
        <taxon>Rosaceae</taxon>
        <taxon>Rosoideae</taxon>
        <taxon>Rosoideae incertae sedis</taxon>
        <taxon>Rosa</taxon>
    </lineage>
</organism>
<proteinExistence type="predicted"/>
<dbReference type="GO" id="GO:0003676">
    <property type="term" value="F:nucleic acid binding"/>
    <property type="evidence" value="ECO:0007669"/>
    <property type="project" value="InterPro"/>
</dbReference>
<protein>
    <submittedName>
        <fullName evidence="3">Putative G-patch domain-containing protein</fullName>
    </submittedName>
</protein>
<dbReference type="InterPro" id="IPR000467">
    <property type="entry name" value="G_patch_dom"/>
</dbReference>
<feature type="domain" description="G-patch" evidence="2">
    <location>
        <begin position="101"/>
        <end position="134"/>
    </location>
</feature>
<feature type="compositionally biased region" description="Basic and acidic residues" evidence="1">
    <location>
        <begin position="165"/>
        <end position="177"/>
    </location>
</feature>
<comment type="caution">
    <text evidence="3">The sequence shown here is derived from an EMBL/GenBank/DDBJ whole genome shotgun (WGS) entry which is preliminary data.</text>
</comment>
<dbReference type="STRING" id="74649.A0A2P6QWA5"/>
<feature type="region of interest" description="Disordered" evidence="1">
    <location>
        <begin position="42"/>
        <end position="62"/>
    </location>
</feature>
<evidence type="ECO:0000313" key="4">
    <source>
        <dbReference type="Proteomes" id="UP000238479"/>
    </source>
</evidence>
<keyword evidence="4" id="KW-1185">Reference proteome</keyword>
<evidence type="ECO:0000256" key="1">
    <source>
        <dbReference type="SAM" id="MobiDB-lite"/>
    </source>
</evidence>
<dbReference type="PANTHER" id="PTHR23329:SF1">
    <property type="entry name" value="TUFTELIN-INTERACTING PROTEIN 11"/>
    <property type="match status" value="1"/>
</dbReference>
<dbReference type="GO" id="GO:0000390">
    <property type="term" value="P:spliceosomal complex disassembly"/>
    <property type="evidence" value="ECO:0007669"/>
    <property type="project" value="InterPro"/>
</dbReference>
<dbReference type="AlphaFoldDB" id="A0A2P6QWA5"/>
<dbReference type="InterPro" id="IPR045211">
    <property type="entry name" value="TFP11/STIP/Ntr1"/>
</dbReference>
<evidence type="ECO:0000313" key="3">
    <source>
        <dbReference type="EMBL" id="PRQ38482.1"/>
    </source>
</evidence>
<sequence>MDLRSEIDRLSRKRKENNLRRVVETSEGNLRIFVLAFSSSDHDVDKGDNGSSRKRMRRDRGCNAVVSSTKLAAEPTRPVRSAVKPYDNGGDLNIGEFEKHTKGIGMKLQMKMGYNGRGLGKNEEAELRSKNEGLGFDYKQGTKLRRRPTSFVKAKVVHKSVAAGDNDHKKSKTEITKKPSSLDTSTVEEHKPNEQPNEAITSAAATGMEKKTTTKGVDLLGNVMADMRRPLDGILADFENLSLKGTSSRCILAM</sequence>
<dbReference type="Proteomes" id="UP000238479">
    <property type="component" value="Chromosome 4"/>
</dbReference>
<dbReference type="PANTHER" id="PTHR23329">
    <property type="entry name" value="TUFTELIN-INTERACTING PROTEIN 11-RELATED"/>
    <property type="match status" value="1"/>
</dbReference>
<dbReference type="EMBL" id="PDCK01000042">
    <property type="protein sequence ID" value="PRQ38482.1"/>
    <property type="molecule type" value="Genomic_DNA"/>
</dbReference>
<dbReference type="GO" id="GO:0071008">
    <property type="term" value="C:U2-type post-mRNA release spliceosomal complex"/>
    <property type="evidence" value="ECO:0007669"/>
    <property type="project" value="TreeGrafter"/>
</dbReference>
<accession>A0A2P6QWA5</accession>
<dbReference type="SMART" id="SM00443">
    <property type="entry name" value="G_patch"/>
    <property type="match status" value="1"/>
</dbReference>
<reference evidence="3 4" key="1">
    <citation type="journal article" date="2018" name="Nat. Genet.">
        <title>The Rosa genome provides new insights in the design of modern roses.</title>
        <authorList>
            <person name="Bendahmane M."/>
        </authorList>
    </citation>
    <scope>NUCLEOTIDE SEQUENCE [LARGE SCALE GENOMIC DNA]</scope>
    <source>
        <strain evidence="4">cv. Old Blush</strain>
    </source>
</reference>
<evidence type="ECO:0000259" key="2">
    <source>
        <dbReference type="PROSITE" id="PS50174"/>
    </source>
</evidence>
<feature type="region of interest" description="Disordered" evidence="1">
    <location>
        <begin position="162"/>
        <end position="197"/>
    </location>
</feature>
<gene>
    <name evidence="3" type="ORF">RchiOBHm_Chr4g0414401</name>
</gene>
<dbReference type="PROSITE" id="PS50174">
    <property type="entry name" value="G_PATCH"/>
    <property type="match status" value="1"/>
</dbReference>
<name>A0A2P6QWA5_ROSCH</name>